<gene>
    <name evidence="3" type="ORF">E3C22_01185</name>
</gene>
<proteinExistence type="predicted"/>
<dbReference type="EMBL" id="SOZD01000001">
    <property type="protein sequence ID" value="TFF27125.1"/>
    <property type="molecule type" value="Genomic_DNA"/>
</dbReference>
<reference evidence="3 4" key="1">
    <citation type="submission" date="2019-03" db="EMBL/GenBank/DDBJ databases">
        <title>Jiella endophytica sp. nov., a novel endophytic bacterium isolated from root of Ficus microcarpa Linn. f.</title>
        <authorList>
            <person name="Tuo L."/>
        </authorList>
    </citation>
    <scope>NUCLEOTIDE SEQUENCE [LARGE SCALE GENOMIC DNA]</scope>
    <source>
        <strain evidence="3 4">CBS5Q-3</strain>
    </source>
</reference>
<evidence type="ECO:0000256" key="2">
    <source>
        <dbReference type="SAM" id="SignalP"/>
    </source>
</evidence>
<accession>A0A4Y8RS51</accession>
<feature type="compositionally biased region" description="Low complexity" evidence="1">
    <location>
        <begin position="495"/>
        <end position="511"/>
    </location>
</feature>
<evidence type="ECO:0000256" key="1">
    <source>
        <dbReference type="SAM" id="MobiDB-lite"/>
    </source>
</evidence>
<keyword evidence="4" id="KW-1185">Reference proteome</keyword>
<dbReference type="OrthoDB" id="7904364at2"/>
<dbReference type="RefSeq" id="WP_134759433.1">
    <property type="nucleotide sequence ID" value="NZ_SOZD01000001.1"/>
</dbReference>
<evidence type="ECO:0000313" key="3">
    <source>
        <dbReference type="EMBL" id="TFF27125.1"/>
    </source>
</evidence>
<sequence length="523" mass="54989">MRLRPALAAAALLLTSTAAFAADGDKAGTALGAATLRAALKDYLGTLPFDSGFATIEPDPQGYRITLGANGSFTSELPDGSSVKANLTPYSWVVSQRDDGNWQVDASGAIAVSYDAVVAGQQTHVDYAINGVTMSGVYASEYRAFLDIGGSIDEVTVEQNQGTGNVSATLGPQTIKATATPNPDGNVEYKSDQEARSFTETLRIAADPAQPDKLVEVEISAGTYTVAMTASDFRSRQIADLFAFLLRNADKDKIRAAQAELKQRLGEAMPLWSGIGGKTGIDGIKVKTAYGTSEIGRFVIGLTGDGIVTDGTYRYSLELGGMSFDFPQIPEWARPLVPTDLTMDAVGAGVDLDTPLRILLANLDLSADKPVSDAASQEILASFEQHRPTLKFENVRLAARDYDLKVDGSMTFESDKPETRFDIVATGLDKALKSLQDAGAKDQNALQGFAFGSMAKGFGKQLSDGRTEWLIETAADGSVKINGVTIKGPDAPTVAPEAAPDAIPAPAPGGETMPGGETGSQPL</sequence>
<feature type="compositionally biased region" description="Gly residues" evidence="1">
    <location>
        <begin position="512"/>
        <end position="523"/>
    </location>
</feature>
<feature type="region of interest" description="Disordered" evidence="1">
    <location>
        <begin position="491"/>
        <end position="523"/>
    </location>
</feature>
<dbReference type="Proteomes" id="UP000298179">
    <property type="component" value="Unassembled WGS sequence"/>
</dbReference>
<protein>
    <submittedName>
        <fullName evidence="3">DUF2125 domain-containing protein</fullName>
    </submittedName>
</protein>
<feature type="signal peptide" evidence="2">
    <location>
        <begin position="1"/>
        <end position="21"/>
    </location>
</feature>
<feature type="chain" id="PRO_5021187100" evidence="2">
    <location>
        <begin position="22"/>
        <end position="523"/>
    </location>
</feature>
<comment type="caution">
    <text evidence="3">The sequence shown here is derived from an EMBL/GenBank/DDBJ whole genome shotgun (WGS) entry which is preliminary data.</text>
</comment>
<evidence type="ECO:0000313" key="4">
    <source>
        <dbReference type="Proteomes" id="UP000298179"/>
    </source>
</evidence>
<organism evidence="3 4">
    <name type="scientific">Jiella endophytica</name>
    <dbReference type="NCBI Taxonomy" id="2558362"/>
    <lineage>
        <taxon>Bacteria</taxon>
        <taxon>Pseudomonadati</taxon>
        <taxon>Pseudomonadota</taxon>
        <taxon>Alphaproteobacteria</taxon>
        <taxon>Hyphomicrobiales</taxon>
        <taxon>Aurantimonadaceae</taxon>
        <taxon>Jiella</taxon>
    </lineage>
</organism>
<name>A0A4Y8RS51_9HYPH</name>
<dbReference type="AlphaFoldDB" id="A0A4Y8RS51"/>
<keyword evidence="2" id="KW-0732">Signal</keyword>